<reference evidence="1" key="1">
    <citation type="submission" date="2023-04" db="EMBL/GenBank/DDBJ databases">
        <title>Draft Genome sequencing of Naganishia species isolated from polar environments using Oxford Nanopore Technology.</title>
        <authorList>
            <person name="Leo P."/>
            <person name="Venkateswaran K."/>
        </authorList>
    </citation>
    <scope>NUCLEOTIDE SEQUENCE</scope>
    <source>
        <strain evidence="1">MNA-CCFEE 5423</strain>
    </source>
</reference>
<dbReference type="Proteomes" id="UP001227268">
    <property type="component" value="Unassembled WGS sequence"/>
</dbReference>
<name>A0ACC2W2X9_9TREE</name>
<protein>
    <submittedName>
        <fullName evidence="1">Uncharacterized protein</fullName>
    </submittedName>
</protein>
<evidence type="ECO:0000313" key="2">
    <source>
        <dbReference type="Proteomes" id="UP001227268"/>
    </source>
</evidence>
<dbReference type="EMBL" id="JASBWT010000003">
    <property type="protein sequence ID" value="KAJ9106089.1"/>
    <property type="molecule type" value="Genomic_DNA"/>
</dbReference>
<comment type="caution">
    <text evidence="1">The sequence shown here is derived from an EMBL/GenBank/DDBJ whole genome shotgun (WGS) entry which is preliminary data.</text>
</comment>
<proteinExistence type="predicted"/>
<evidence type="ECO:0000313" key="1">
    <source>
        <dbReference type="EMBL" id="KAJ9106089.1"/>
    </source>
</evidence>
<sequence>MYSLAWALLVASFVRAKHSTLEDNLPFPSRTLEWGDVNFIHTTDIHEHMRAKADAQGVDLLLVDSGDHHDGGGLVSISPESADTSDYYISTLGYDALAIGNHELYKAIDGEFVHKSVKHGRWKGRYLTSNVNITQADGMSVPLGTRIAKFKTKHPSKCQSPLEMIKEQWFLEAIEERPDFFLIPGHMSVRDISSDWEEVIHVIRLRHPHTPVFVFGGHNHIRDCKKPDAHSIIMASGRYMETVGWVSANLTKSGKMESSRRYLDSNRRTFKYHTGTLKGKSFDTDMGLALSNELHEAHRNLNLSVVLGHSPKNYFLSRYPATSDHSVLKKLMDDVLPATVYNSKAEVEHFRLFVANSGSQRFDVFKGPFTVDDQFITSPFVSRFVHFNVTAKVGRKLVWKMNDEGATQLLPSDDSQRSYLSWVEDQSLRHQHASEGAAQAAFNSKKGIEKSEYGYVTVDSCGDRGDDIDHVPFPSRGQIPDYVGSTFPLDKPDDETVTVVVMDFFLNDVVNAVNKLDPSVELDYSSFKPYGNPKVQITDVWGIYAKEFW</sequence>
<accession>A0ACC2W2X9</accession>
<keyword evidence="2" id="KW-1185">Reference proteome</keyword>
<organism evidence="1 2">
    <name type="scientific">Naganishia friedmannii</name>
    <dbReference type="NCBI Taxonomy" id="89922"/>
    <lineage>
        <taxon>Eukaryota</taxon>
        <taxon>Fungi</taxon>
        <taxon>Dikarya</taxon>
        <taxon>Basidiomycota</taxon>
        <taxon>Agaricomycotina</taxon>
        <taxon>Tremellomycetes</taxon>
        <taxon>Filobasidiales</taxon>
        <taxon>Filobasidiaceae</taxon>
        <taxon>Naganishia</taxon>
    </lineage>
</organism>
<gene>
    <name evidence="1" type="ORF">QFC21_001229</name>
</gene>